<proteinExistence type="predicted"/>
<protein>
    <submittedName>
        <fullName evidence="1">Uncharacterized protein</fullName>
    </submittedName>
</protein>
<evidence type="ECO:0000313" key="1">
    <source>
        <dbReference type="EMBL" id="MCI67979.1"/>
    </source>
</evidence>
<reference evidence="1 2" key="1">
    <citation type="journal article" date="2018" name="Front. Plant Sci.">
        <title>Red Clover (Trifolium pratense) and Zigzag Clover (T. medium) - A Picture of Genomic Similarities and Differences.</title>
        <authorList>
            <person name="Dluhosova J."/>
            <person name="Istvanek J."/>
            <person name="Nedelnik J."/>
            <person name="Repkova J."/>
        </authorList>
    </citation>
    <scope>NUCLEOTIDE SEQUENCE [LARGE SCALE GENOMIC DNA]</scope>
    <source>
        <strain evidence="2">cv. 10/8</strain>
        <tissue evidence="1">Leaf</tissue>
    </source>
</reference>
<name>A0A392U3H4_9FABA</name>
<dbReference type="EMBL" id="LXQA010727898">
    <property type="protein sequence ID" value="MCI67979.1"/>
    <property type="molecule type" value="Genomic_DNA"/>
</dbReference>
<dbReference type="AlphaFoldDB" id="A0A392U3H4"/>
<comment type="caution">
    <text evidence="1">The sequence shown here is derived from an EMBL/GenBank/DDBJ whole genome shotgun (WGS) entry which is preliminary data.</text>
</comment>
<sequence length="45" mass="5499">MWRRQLWVWEEEILGECQDLLHDLSLHVQQSVTLEAADELVWHKQ</sequence>
<feature type="non-terminal residue" evidence="1">
    <location>
        <position position="45"/>
    </location>
</feature>
<keyword evidence="2" id="KW-1185">Reference proteome</keyword>
<dbReference type="Proteomes" id="UP000265520">
    <property type="component" value="Unassembled WGS sequence"/>
</dbReference>
<accession>A0A392U3H4</accession>
<evidence type="ECO:0000313" key="2">
    <source>
        <dbReference type="Proteomes" id="UP000265520"/>
    </source>
</evidence>
<organism evidence="1 2">
    <name type="scientific">Trifolium medium</name>
    <dbReference type="NCBI Taxonomy" id="97028"/>
    <lineage>
        <taxon>Eukaryota</taxon>
        <taxon>Viridiplantae</taxon>
        <taxon>Streptophyta</taxon>
        <taxon>Embryophyta</taxon>
        <taxon>Tracheophyta</taxon>
        <taxon>Spermatophyta</taxon>
        <taxon>Magnoliopsida</taxon>
        <taxon>eudicotyledons</taxon>
        <taxon>Gunneridae</taxon>
        <taxon>Pentapetalae</taxon>
        <taxon>rosids</taxon>
        <taxon>fabids</taxon>
        <taxon>Fabales</taxon>
        <taxon>Fabaceae</taxon>
        <taxon>Papilionoideae</taxon>
        <taxon>50 kb inversion clade</taxon>
        <taxon>NPAAA clade</taxon>
        <taxon>Hologalegina</taxon>
        <taxon>IRL clade</taxon>
        <taxon>Trifolieae</taxon>
        <taxon>Trifolium</taxon>
    </lineage>
</organism>